<proteinExistence type="predicted"/>
<evidence type="ECO:0000313" key="1">
    <source>
        <dbReference type="EMBL" id="EHJ08622.1"/>
    </source>
</evidence>
<gene>
    <name evidence="1" type="ORF">SS7213T_03185</name>
</gene>
<feature type="non-terminal residue" evidence="1">
    <location>
        <position position="36"/>
    </location>
</feature>
<keyword evidence="2" id="KW-1185">Reference proteome</keyword>
<dbReference type="AlphaFoldDB" id="G5JGR4"/>
<comment type="caution">
    <text evidence="1">The sequence shown here is derived from an EMBL/GenBank/DDBJ whole genome shotgun (WGS) entry which is preliminary data.</text>
</comment>
<reference evidence="1 2" key="1">
    <citation type="journal article" date="2012" name="BMC Genomics">
        <title>Comparative genomic analysis of the genus Staphylococcus including Staphylococcus aureus and its newly described sister species Staphylococcus simiae.</title>
        <authorList>
            <person name="Suzuki H."/>
            <person name="Lefebure T."/>
            <person name="Pavinski Bitar P."/>
            <person name="Stanhope M.J."/>
        </authorList>
    </citation>
    <scope>NUCLEOTIDE SEQUENCE [LARGE SCALE GENOMIC DNA]</scope>
    <source>
        <strain evidence="1 2">CCM 7213</strain>
    </source>
</reference>
<feature type="non-terminal residue" evidence="1">
    <location>
        <position position="1"/>
    </location>
</feature>
<dbReference type="Proteomes" id="UP000005413">
    <property type="component" value="Unassembled WGS sequence"/>
</dbReference>
<evidence type="ECO:0000313" key="2">
    <source>
        <dbReference type="Proteomes" id="UP000005413"/>
    </source>
</evidence>
<name>G5JGR4_9STAP</name>
<protein>
    <submittedName>
        <fullName evidence="1">Urease accessory protein UreD</fullName>
    </submittedName>
</protein>
<accession>G5JGR4</accession>
<dbReference type="EMBL" id="AEUN01000196">
    <property type="protein sequence ID" value="EHJ08622.1"/>
    <property type="molecule type" value="Genomic_DNA"/>
</dbReference>
<organism evidence="1 2">
    <name type="scientific">Staphylococcus simiae CCM 7213 = CCUG 51256</name>
    <dbReference type="NCBI Taxonomy" id="911238"/>
    <lineage>
        <taxon>Bacteria</taxon>
        <taxon>Bacillati</taxon>
        <taxon>Bacillota</taxon>
        <taxon>Bacilli</taxon>
        <taxon>Bacillales</taxon>
        <taxon>Staphylococcaceae</taxon>
        <taxon>Staphylococcus</taxon>
    </lineage>
</organism>
<sequence length="36" mass="4173">IYDAVKDYLTTYDCRLSISQLPTHGLAIRILAYRTQ</sequence>